<reference evidence="1" key="1">
    <citation type="journal article" date="2015" name="Nature">
        <title>Complex archaea that bridge the gap between prokaryotes and eukaryotes.</title>
        <authorList>
            <person name="Spang A."/>
            <person name="Saw J.H."/>
            <person name="Jorgensen S.L."/>
            <person name="Zaremba-Niedzwiedzka K."/>
            <person name="Martijn J."/>
            <person name="Lind A.E."/>
            <person name="van Eijk R."/>
            <person name="Schleper C."/>
            <person name="Guy L."/>
            <person name="Ettema T.J."/>
        </authorList>
    </citation>
    <scope>NUCLEOTIDE SEQUENCE</scope>
</reference>
<evidence type="ECO:0000313" key="1">
    <source>
        <dbReference type="EMBL" id="KKN09410.1"/>
    </source>
</evidence>
<accession>A0A0F9MQ17</accession>
<dbReference type="AlphaFoldDB" id="A0A0F9MQ17"/>
<comment type="caution">
    <text evidence="1">The sequence shown here is derived from an EMBL/GenBank/DDBJ whole genome shotgun (WGS) entry which is preliminary data.</text>
</comment>
<dbReference type="EMBL" id="LAZR01004350">
    <property type="protein sequence ID" value="KKN09410.1"/>
    <property type="molecule type" value="Genomic_DNA"/>
</dbReference>
<sequence>MADYTTQMDMVRTFLLKIHTAATTQHADEIGAIHKILDASNQKMFINYPEIVGSRGDDFYWKRYKIEISETSLANIETAINNIIIGIRKFNKRTAITGFTYASASTMCHMKYANSDEAEQMSGVWKCNIWIDVEWSTS</sequence>
<protein>
    <submittedName>
        <fullName evidence="1">Uncharacterized protein</fullName>
    </submittedName>
</protein>
<gene>
    <name evidence="1" type="ORF">LCGC14_1046880</name>
</gene>
<proteinExistence type="predicted"/>
<organism evidence="1">
    <name type="scientific">marine sediment metagenome</name>
    <dbReference type="NCBI Taxonomy" id="412755"/>
    <lineage>
        <taxon>unclassified sequences</taxon>
        <taxon>metagenomes</taxon>
        <taxon>ecological metagenomes</taxon>
    </lineage>
</organism>
<name>A0A0F9MQ17_9ZZZZ</name>